<accession>A0A493TX96</accession>
<dbReference type="PANTHER" id="PTHR24221">
    <property type="entry name" value="ATP-BINDING CASSETTE SUB-FAMILY B"/>
    <property type="match status" value="1"/>
</dbReference>
<reference evidence="2 3" key="1">
    <citation type="submission" date="2017-10" db="EMBL/GenBank/DDBJ databases">
        <title>A new Pekin duck reference genome.</title>
        <authorList>
            <person name="Hou Z.-C."/>
            <person name="Zhou Z.-K."/>
            <person name="Zhu F."/>
            <person name="Hou S.-S."/>
        </authorList>
    </citation>
    <scope>NUCLEOTIDE SEQUENCE [LARGE SCALE GENOMIC DNA]</scope>
</reference>
<sequence length="72" mass="8075">MKTKKISKEYKKNVNEVLTKQIEVRQTLALVGSSGCGKSTVVQLLERFYDPLSGEMVSVPYKSISRISMIHA</sequence>
<dbReference type="STRING" id="8840.ENSAPLP00000030414"/>
<keyword evidence="3" id="KW-1185">Reference proteome</keyword>
<dbReference type="Proteomes" id="UP000016666">
    <property type="component" value="Chromosome 2"/>
</dbReference>
<dbReference type="InterPro" id="IPR003439">
    <property type="entry name" value="ABC_transporter-like_ATP-bd"/>
</dbReference>
<dbReference type="GO" id="GO:0042626">
    <property type="term" value="F:ATPase-coupled transmembrane transporter activity"/>
    <property type="evidence" value="ECO:0007669"/>
    <property type="project" value="TreeGrafter"/>
</dbReference>
<dbReference type="PANTHER" id="PTHR24221:SF251">
    <property type="entry name" value="ATP-DEPENDENT TRANSLOCASE ABCB1"/>
    <property type="match status" value="1"/>
</dbReference>
<dbReference type="GO" id="GO:0016887">
    <property type="term" value="F:ATP hydrolysis activity"/>
    <property type="evidence" value="ECO:0007669"/>
    <property type="project" value="InterPro"/>
</dbReference>
<feature type="domain" description="ABC transporter" evidence="1">
    <location>
        <begin position="21"/>
        <end position="56"/>
    </location>
</feature>
<organism evidence="2 3">
    <name type="scientific">Anas platyrhynchos platyrhynchos</name>
    <name type="common">Northern mallard</name>
    <dbReference type="NCBI Taxonomy" id="8840"/>
    <lineage>
        <taxon>Eukaryota</taxon>
        <taxon>Metazoa</taxon>
        <taxon>Chordata</taxon>
        <taxon>Craniata</taxon>
        <taxon>Vertebrata</taxon>
        <taxon>Euteleostomi</taxon>
        <taxon>Archelosauria</taxon>
        <taxon>Archosauria</taxon>
        <taxon>Dinosauria</taxon>
        <taxon>Saurischia</taxon>
        <taxon>Theropoda</taxon>
        <taxon>Coelurosauria</taxon>
        <taxon>Aves</taxon>
        <taxon>Neognathae</taxon>
        <taxon>Galloanserae</taxon>
        <taxon>Anseriformes</taxon>
        <taxon>Anatidae</taxon>
        <taxon>Anatinae</taxon>
        <taxon>Anas</taxon>
    </lineage>
</organism>
<dbReference type="Pfam" id="PF00005">
    <property type="entry name" value="ABC_tran"/>
    <property type="match status" value="1"/>
</dbReference>
<evidence type="ECO:0000313" key="3">
    <source>
        <dbReference type="Proteomes" id="UP000016666"/>
    </source>
</evidence>
<dbReference type="GO" id="GO:0016324">
    <property type="term" value="C:apical plasma membrane"/>
    <property type="evidence" value="ECO:0007669"/>
    <property type="project" value="TreeGrafter"/>
</dbReference>
<evidence type="ECO:0000259" key="1">
    <source>
        <dbReference type="Pfam" id="PF00005"/>
    </source>
</evidence>
<dbReference type="Gene3D" id="3.40.50.300">
    <property type="entry name" value="P-loop containing nucleotide triphosphate hydrolases"/>
    <property type="match status" value="1"/>
</dbReference>
<dbReference type="AlphaFoldDB" id="A0A493TX96"/>
<proteinExistence type="predicted"/>
<evidence type="ECO:0000313" key="2">
    <source>
        <dbReference type="Ensembl" id="ENSAPLP00000030414.1"/>
    </source>
</evidence>
<reference evidence="2" key="3">
    <citation type="submission" date="2025-09" db="UniProtKB">
        <authorList>
            <consortium name="Ensembl"/>
        </authorList>
    </citation>
    <scope>IDENTIFICATION</scope>
</reference>
<dbReference type="GO" id="GO:0005524">
    <property type="term" value="F:ATP binding"/>
    <property type="evidence" value="ECO:0007669"/>
    <property type="project" value="InterPro"/>
</dbReference>
<dbReference type="InterPro" id="IPR039421">
    <property type="entry name" value="Type_1_exporter"/>
</dbReference>
<protein>
    <recommendedName>
        <fullName evidence="1">ABC transporter domain-containing protein</fullName>
    </recommendedName>
</protein>
<dbReference type="Ensembl" id="ENSAPLT00000024927.1">
    <property type="protein sequence ID" value="ENSAPLP00000030414.1"/>
    <property type="gene ID" value="ENSAPLG00000025514.1"/>
</dbReference>
<reference evidence="2" key="2">
    <citation type="submission" date="2025-08" db="UniProtKB">
        <authorList>
            <consortium name="Ensembl"/>
        </authorList>
    </citation>
    <scope>IDENTIFICATION</scope>
</reference>
<dbReference type="InterPro" id="IPR027417">
    <property type="entry name" value="P-loop_NTPase"/>
</dbReference>
<dbReference type="SUPFAM" id="SSF52540">
    <property type="entry name" value="P-loop containing nucleoside triphosphate hydrolases"/>
    <property type="match status" value="1"/>
</dbReference>
<name>A0A493TX96_ANAPP</name>